<name>A0A327QCS9_9BACT</name>
<dbReference type="Proteomes" id="UP000249547">
    <property type="component" value="Unassembled WGS sequence"/>
</dbReference>
<dbReference type="AlphaFoldDB" id="A0A327QCS9"/>
<keyword evidence="1" id="KW-0812">Transmembrane</keyword>
<dbReference type="RefSeq" id="WP_148707352.1">
    <property type="nucleotide sequence ID" value="NZ_QLLL01000006.1"/>
</dbReference>
<keyword evidence="1" id="KW-1133">Transmembrane helix</keyword>
<proteinExistence type="predicted"/>
<evidence type="ECO:0000313" key="3">
    <source>
        <dbReference type="Proteomes" id="UP000249547"/>
    </source>
</evidence>
<evidence type="ECO:0000313" key="2">
    <source>
        <dbReference type="EMBL" id="RAJ02359.1"/>
    </source>
</evidence>
<comment type="caution">
    <text evidence="2">The sequence shown here is derived from an EMBL/GenBank/DDBJ whole genome shotgun (WGS) entry which is preliminary data.</text>
</comment>
<accession>A0A327QCS9</accession>
<keyword evidence="1" id="KW-0472">Membrane</keyword>
<keyword evidence="3" id="KW-1185">Reference proteome</keyword>
<reference evidence="2 3" key="1">
    <citation type="submission" date="2018-06" db="EMBL/GenBank/DDBJ databases">
        <title>Genomic Encyclopedia of Archaeal and Bacterial Type Strains, Phase II (KMG-II): from individual species to whole genera.</title>
        <authorList>
            <person name="Goeker M."/>
        </authorList>
    </citation>
    <scope>NUCLEOTIDE SEQUENCE [LARGE SCALE GENOMIC DNA]</scope>
    <source>
        <strain evidence="2 3">DSM 23857</strain>
    </source>
</reference>
<evidence type="ECO:0000256" key="1">
    <source>
        <dbReference type="SAM" id="Phobius"/>
    </source>
</evidence>
<dbReference type="EMBL" id="QLLL01000006">
    <property type="protein sequence ID" value="RAJ02359.1"/>
    <property type="molecule type" value="Genomic_DNA"/>
</dbReference>
<feature type="transmembrane region" description="Helical" evidence="1">
    <location>
        <begin position="35"/>
        <end position="52"/>
    </location>
</feature>
<feature type="transmembrane region" description="Helical" evidence="1">
    <location>
        <begin position="7"/>
        <end position="23"/>
    </location>
</feature>
<feature type="transmembrane region" description="Helical" evidence="1">
    <location>
        <begin position="72"/>
        <end position="91"/>
    </location>
</feature>
<protein>
    <submittedName>
        <fullName evidence="2">Uncharacterized protein</fullName>
    </submittedName>
</protein>
<sequence>MQTRRSWMLLYIPAILYMVAQNSKHHSLWSIDKQYFLGLLTVGLMIFTYISYKDYKTKQTLQSIGVVNATELPIWGIGFLMMDAMIAKQAYLEQSYLHAFVGVVLLCISCCMFYLYTKHKNDVVEQQQEQE</sequence>
<organism evidence="2 3">
    <name type="scientific">Chitinophaga skermanii</name>
    <dbReference type="NCBI Taxonomy" id="331697"/>
    <lineage>
        <taxon>Bacteria</taxon>
        <taxon>Pseudomonadati</taxon>
        <taxon>Bacteroidota</taxon>
        <taxon>Chitinophagia</taxon>
        <taxon>Chitinophagales</taxon>
        <taxon>Chitinophagaceae</taxon>
        <taxon>Chitinophaga</taxon>
    </lineage>
</organism>
<feature type="transmembrane region" description="Helical" evidence="1">
    <location>
        <begin position="97"/>
        <end position="116"/>
    </location>
</feature>
<gene>
    <name evidence="2" type="ORF">LX64_03371</name>
</gene>